<protein>
    <submittedName>
        <fullName evidence="1">Uncharacterized protein</fullName>
    </submittedName>
</protein>
<organism evidence="1 2">
    <name type="scientific">Fonsecaea erecta</name>
    <dbReference type="NCBI Taxonomy" id="1367422"/>
    <lineage>
        <taxon>Eukaryota</taxon>
        <taxon>Fungi</taxon>
        <taxon>Dikarya</taxon>
        <taxon>Ascomycota</taxon>
        <taxon>Pezizomycotina</taxon>
        <taxon>Eurotiomycetes</taxon>
        <taxon>Chaetothyriomycetidae</taxon>
        <taxon>Chaetothyriales</taxon>
        <taxon>Herpotrichiellaceae</taxon>
        <taxon>Fonsecaea</taxon>
    </lineage>
</organism>
<reference evidence="1 2" key="1">
    <citation type="submission" date="2016-04" db="EMBL/GenBank/DDBJ databases">
        <title>Draft genome of Fonsecaea erecta CBS 125763.</title>
        <authorList>
            <person name="Weiss V.A."/>
            <person name="Vicente V.A."/>
            <person name="Raittz R.T."/>
            <person name="Moreno L.F."/>
            <person name="De Souza E.M."/>
            <person name="Pedrosa F.O."/>
            <person name="Steffens M.B."/>
            <person name="Faoro H."/>
            <person name="Tadra-Sfeir M.Z."/>
            <person name="Najafzadeh M.J."/>
            <person name="Felipe M.S."/>
            <person name="Teixeira M."/>
            <person name="Sun J."/>
            <person name="Xi L."/>
            <person name="Gomes R."/>
            <person name="De Azevedo C.M."/>
            <person name="Salgado C.G."/>
            <person name="Da Silva M.B."/>
            <person name="Nascimento M.F."/>
            <person name="Queiroz-Telles F."/>
            <person name="Attili D.S."/>
            <person name="Gorbushina A."/>
        </authorList>
    </citation>
    <scope>NUCLEOTIDE SEQUENCE [LARGE SCALE GENOMIC DNA]</scope>
    <source>
        <strain evidence="1 2">CBS 125763</strain>
    </source>
</reference>
<dbReference type="AlphaFoldDB" id="A0A178Z2B9"/>
<accession>A0A178Z2B9</accession>
<dbReference type="OrthoDB" id="10569001at2759"/>
<proteinExistence type="predicted"/>
<sequence>MANTNITTGIRTKRVTLADMVTGIAQFRSELFSMLSATEVSITVRVCRDTLTQTEMVRYLNPVRDMGIHTNTIMDLVSVGYDCILIGMDTFDIISRITSPFEYWVHSMNPKTFMFVLMIADRRTDSNWGVNEPSDVVLYDMESQTRYYKRIGSINFVEDMVGPSLMNSYSCGNTNPITLMCPNTMVSRYNNISTMVDSTALMRMDDLEFMINNMLMRTNDNTYCTGYINLTRDPFSVVRMDAFRDVDAGRRTNLFINDVRPEDTRRTSIQFICMHTSINEPDVSHRDPYMLNDIVIFSFP</sequence>
<dbReference type="RefSeq" id="XP_018687306.1">
    <property type="nucleotide sequence ID" value="XM_018843323.1"/>
</dbReference>
<gene>
    <name evidence="1" type="ORF">AYL99_11819</name>
</gene>
<comment type="caution">
    <text evidence="1">The sequence shown here is derived from an EMBL/GenBank/DDBJ whole genome shotgun (WGS) entry which is preliminary data.</text>
</comment>
<evidence type="ECO:0000313" key="1">
    <source>
        <dbReference type="EMBL" id="OAP53939.1"/>
    </source>
</evidence>
<dbReference type="EMBL" id="LVYI01000017">
    <property type="protein sequence ID" value="OAP53939.1"/>
    <property type="molecule type" value="Genomic_DNA"/>
</dbReference>
<keyword evidence="2" id="KW-1185">Reference proteome</keyword>
<evidence type="ECO:0000313" key="2">
    <source>
        <dbReference type="Proteomes" id="UP000078343"/>
    </source>
</evidence>
<name>A0A178Z2B9_9EURO</name>
<dbReference type="Proteomes" id="UP000078343">
    <property type="component" value="Unassembled WGS sequence"/>
</dbReference>
<dbReference type="GeneID" id="30015986"/>